<reference evidence="2" key="2">
    <citation type="submission" date="2018-10" db="UniProtKB">
        <authorList>
            <consortium name="EnsemblPlants"/>
        </authorList>
    </citation>
    <scope>IDENTIFICATION</scope>
</reference>
<reference evidence="2" key="1">
    <citation type="submission" date="2018-08" db="EMBL/GenBank/DDBJ databases">
        <authorList>
            <person name="Rossello M."/>
        </authorList>
    </citation>
    <scope>NUCLEOTIDE SEQUENCE [LARGE SCALE GENOMIC DNA]</scope>
    <source>
        <strain evidence="2">cv. Chinese Spring</strain>
    </source>
</reference>
<evidence type="ECO:0000313" key="2">
    <source>
        <dbReference type="EnsemblPlants" id="TraesCS4B02G081000.3"/>
    </source>
</evidence>
<sequence>MARDDHQDDEDFIDLLQQNRPIGRTKDDDEKKKSYRNRASQERLTILTDGFTDEQKGAAGEMGMQALMDVRCKNLVNPVCDWLSEIYDPASREFVIPGRGRLPLYEESVFCTLGVPRGEIKVPYEVNNKIEEALFARLFPGMASMPNTTMLATSLEGMKTHGEVFKMKLLMYMISTVFVPATSLRPSNKCFPILAKLKDVKKMNWCKFIADFLHDAFSNKMYQKGCRLHLMLMYVDCLDLSTIDFTRIGGPPPPHKFAVSAWTYNAIKVVLAADKITDMKYGKLQLMAKHAIDYSVFGGP</sequence>
<dbReference type="Gramene" id="TraesCS4B02G081000.3">
    <property type="protein sequence ID" value="TraesCS4B02G081000.3"/>
    <property type="gene ID" value="TraesCS4B02G081000"/>
</dbReference>
<evidence type="ECO:0008006" key="4">
    <source>
        <dbReference type="Google" id="ProtNLM"/>
    </source>
</evidence>
<dbReference type="Gramene" id="TraesSYM4B03G02281000.1">
    <property type="protein sequence ID" value="TraesSYM4B03G02281000.1"/>
    <property type="gene ID" value="TraesSYM4B03G02281000"/>
</dbReference>
<dbReference type="RefSeq" id="XP_044367427.1">
    <property type="nucleotide sequence ID" value="XM_044511492.1"/>
</dbReference>
<dbReference type="Gramene" id="TraesNOR4B03G02271560.1">
    <property type="protein sequence ID" value="TraesNOR4B03G02271560.1"/>
    <property type="gene ID" value="TraesNOR4B03G02271560"/>
</dbReference>
<feature type="region of interest" description="Disordered" evidence="1">
    <location>
        <begin position="1"/>
        <end position="39"/>
    </location>
</feature>
<dbReference type="OMA" id="NANEDFQ"/>
<proteinExistence type="predicted"/>
<organism evidence="2">
    <name type="scientific">Triticum aestivum</name>
    <name type="common">Wheat</name>
    <dbReference type="NCBI Taxonomy" id="4565"/>
    <lineage>
        <taxon>Eukaryota</taxon>
        <taxon>Viridiplantae</taxon>
        <taxon>Streptophyta</taxon>
        <taxon>Embryophyta</taxon>
        <taxon>Tracheophyta</taxon>
        <taxon>Spermatophyta</taxon>
        <taxon>Magnoliopsida</taxon>
        <taxon>Liliopsida</taxon>
        <taxon>Poales</taxon>
        <taxon>Poaceae</taxon>
        <taxon>BOP clade</taxon>
        <taxon>Pooideae</taxon>
        <taxon>Triticodae</taxon>
        <taxon>Triticeae</taxon>
        <taxon>Triticinae</taxon>
        <taxon>Triticum</taxon>
    </lineage>
</organism>
<dbReference type="Gramene" id="TraesJUL4B03G02275400.1">
    <property type="protein sequence ID" value="TraesJUL4B03G02275400.1"/>
    <property type="gene ID" value="TraesJUL4B03G02275400"/>
</dbReference>
<accession>A0A3B6IL46</accession>
<dbReference type="AlphaFoldDB" id="A0A3B6IL46"/>
<evidence type="ECO:0000256" key="1">
    <source>
        <dbReference type="SAM" id="MobiDB-lite"/>
    </source>
</evidence>
<dbReference type="PANTHER" id="PTHR34835">
    <property type="entry name" value="OS07G0283600 PROTEIN-RELATED"/>
    <property type="match status" value="1"/>
</dbReference>
<dbReference type="Gramene" id="TraesCS4B03G0184100.3">
    <property type="protein sequence ID" value="TraesCS4B03G0184100.3.CDS"/>
    <property type="gene ID" value="TraesCS4B03G0184100"/>
</dbReference>
<dbReference type="Proteomes" id="UP000019116">
    <property type="component" value="Chromosome 4B"/>
</dbReference>
<dbReference type="EnsemblPlants" id="TraesCS4B02G081000.3">
    <property type="protein sequence ID" value="TraesCS4B02G081000.3"/>
    <property type="gene ID" value="TraesCS4B02G081000"/>
</dbReference>
<dbReference type="PANTHER" id="PTHR34835:SF80">
    <property type="entry name" value="UBIQUITIN-LIKE PROTEASE FAMILY PROFILE DOMAIN-CONTAINING PROTEIN"/>
    <property type="match status" value="1"/>
</dbReference>
<keyword evidence="3" id="KW-1185">Reference proteome</keyword>
<dbReference type="Gramene" id="TraesJAG4B03G02253990.1">
    <property type="protein sequence ID" value="TraesJAG4B03G02253990.1"/>
    <property type="gene ID" value="TraesJAG4B03G02253990"/>
</dbReference>
<dbReference type="SMR" id="A0A3B6IL46"/>
<evidence type="ECO:0000313" key="3">
    <source>
        <dbReference type="Proteomes" id="UP000019116"/>
    </source>
</evidence>
<gene>
    <name evidence="2" type="primary">LOC123089983</name>
</gene>
<dbReference type="GeneID" id="123089983"/>
<dbReference type="OrthoDB" id="669288at2759"/>
<name>A0A3B6IL46_WHEAT</name>
<protein>
    <recommendedName>
        <fullName evidence="4">Aminotransferase-like plant mobile domain-containing protein</fullName>
    </recommendedName>
</protein>